<organism evidence="2 3">
    <name type="scientific">Alteromonas confluentis</name>
    <dbReference type="NCBI Taxonomy" id="1656094"/>
    <lineage>
        <taxon>Bacteria</taxon>
        <taxon>Pseudomonadati</taxon>
        <taxon>Pseudomonadota</taxon>
        <taxon>Gammaproteobacteria</taxon>
        <taxon>Alteromonadales</taxon>
        <taxon>Alteromonadaceae</taxon>
        <taxon>Alteromonas/Salinimonas group</taxon>
        <taxon>Alteromonas</taxon>
    </lineage>
</organism>
<evidence type="ECO:0000313" key="3">
    <source>
        <dbReference type="Proteomes" id="UP000175691"/>
    </source>
</evidence>
<evidence type="ECO:0000313" key="2">
    <source>
        <dbReference type="EMBL" id="OFC69604.1"/>
    </source>
</evidence>
<reference evidence="2 3" key="1">
    <citation type="submission" date="2016-08" db="EMBL/GenBank/DDBJ databases">
        <authorList>
            <person name="Seilhamer J.J."/>
        </authorList>
    </citation>
    <scope>NUCLEOTIDE SEQUENCE [LARGE SCALE GENOMIC DNA]</scope>
    <source>
        <strain evidence="2 3">KCTC 42603</strain>
    </source>
</reference>
<sequence>MSPESQSQQPKLKGFLKFAVLFWHEHRRFFGFRLYKRYSVQQHLKSNRQWFAAVSSSPFLRQLFHIWLFVLGCFKVSLLVWFCHSYKLAVAAKLRTLVSAVSNNRIKSLASSLGR</sequence>
<gene>
    <name evidence="2" type="ORF">BFC18_17240</name>
</gene>
<dbReference type="AlphaFoldDB" id="A0A1E7Z870"/>
<protein>
    <submittedName>
        <fullName evidence="2">Uncharacterized protein</fullName>
    </submittedName>
</protein>
<feature type="transmembrane region" description="Helical" evidence="1">
    <location>
        <begin position="64"/>
        <end position="83"/>
    </location>
</feature>
<dbReference type="EMBL" id="MDHN01000038">
    <property type="protein sequence ID" value="OFC69604.1"/>
    <property type="molecule type" value="Genomic_DNA"/>
</dbReference>
<comment type="caution">
    <text evidence="2">The sequence shown here is derived from an EMBL/GenBank/DDBJ whole genome shotgun (WGS) entry which is preliminary data.</text>
</comment>
<name>A0A1E7Z870_9ALTE</name>
<accession>A0A1E7Z870</accession>
<proteinExistence type="predicted"/>
<keyword evidence="1" id="KW-0472">Membrane</keyword>
<keyword evidence="3" id="KW-1185">Reference proteome</keyword>
<evidence type="ECO:0000256" key="1">
    <source>
        <dbReference type="SAM" id="Phobius"/>
    </source>
</evidence>
<keyword evidence="1" id="KW-0812">Transmembrane</keyword>
<keyword evidence="1" id="KW-1133">Transmembrane helix</keyword>
<dbReference type="Proteomes" id="UP000175691">
    <property type="component" value="Unassembled WGS sequence"/>
</dbReference>